<dbReference type="InterPro" id="IPR023672">
    <property type="entry name" value="Ribosomal_uL2_arc_euk"/>
</dbReference>
<feature type="compositionally biased region" description="Basic residues" evidence="7">
    <location>
        <begin position="1"/>
        <end position="12"/>
    </location>
</feature>
<keyword evidence="5 6" id="KW-0687">Ribonucleoprotein</keyword>
<dbReference type="EMBL" id="KT006941">
    <property type="protein sequence ID" value="AKQ00884.1"/>
    <property type="molecule type" value="Genomic_DNA"/>
</dbReference>
<dbReference type="GO" id="GO:0022625">
    <property type="term" value="C:cytosolic large ribosomal subunit"/>
    <property type="evidence" value="ECO:0007669"/>
    <property type="project" value="TreeGrafter"/>
</dbReference>
<sequence>MGKRILTQHRGHGGPQYRAPQKGKIAPARYPDVSEVLLTGQIVNIVHERGRGAPLAKVKIGENRFIYLPAVTGLTVGASIKIGKGAELKDGNILPLADIPEGSTICNIEMNQGDGGKLVKAPGGSAILFSHTASGALVRFPSGKSAIIKGNSRASLGRVAGWGRSEKPFMRAGPKHHLMKARGQIYPRVRGIAMAAVHHPFGGGRHQHPGKSTTTSRNAPPGRKVGLLAAKKTGIGRSARAKIEVKR</sequence>
<feature type="domain" description="Large ribosomal subunit protein uL2 RNA-binding" evidence="9">
    <location>
        <begin position="11"/>
        <end position="82"/>
    </location>
</feature>
<dbReference type="Gene3D" id="4.10.950.10">
    <property type="entry name" value="Ribosomal protein L2, domain 3"/>
    <property type="match status" value="1"/>
</dbReference>
<evidence type="ECO:0000256" key="2">
    <source>
        <dbReference type="ARBA" id="ARBA00022730"/>
    </source>
</evidence>
<dbReference type="InterPro" id="IPR008991">
    <property type="entry name" value="Translation_prot_SH3-like_sf"/>
</dbReference>
<dbReference type="NCBIfam" id="NF007180">
    <property type="entry name" value="PRK09612.1"/>
    <property type="match status" value="1"/>
</dbReference>
<dbReference type="GO" id="GO:0003735">
    <property type="term" value="F:structural constituent of ribosome"/>
    <property type="evidence" value="ECO:0007669"/>
    <property type="project" value="InterPro"/>
</dbReference>
<feature type="domain" description="Large ribosomal subunit protein uL2 C-terminal" evidence="8">
    <location>
        <begin position="88"/>
        <end position="221"/>
    </location>
</feature>
<dbReference type="SMART" id="SM01383">
    <property type="entry name" value="Ribosomal_L2"/>
    <property type="match status" value="1"/>
</dbReference>
<gene>
    <name evidence="10" type="primary">rpl2p</name>
    <name evidence="6" type="synonym">rpl2</name>
</gene>
<evidence type="ECO:0000259" key="8">
    <source>
        <dbReference type="SMART" id="SM01382"/>
    </source>
</evidence>
<evidence type="ECO:0000313" key="10">
    <source>
        <dbReference type="EMBL" id="AKQ00884.1"/>
    </source>
</evidence>
<reference evidence="10" key="1">
    <citation type="journal article" date="2015" name="ISME J.">
        <title>Aquifer environment selects for microbial species cohorts in sediment and groundwater.</title>
        <authorList>
            <person name="Hug L.A."/>
            <person name="Thomas B.C."/>
            <person name="Brown C.T."/>
            <person name="Frischkorn K.R."/>
            <person name="Williams K.H."/>
            <person name="Tringe S.G."/>
            <person name="Banfield J.F."/>
        </authorList>
    </citation>
    <scope>NUCLEOTIDE SEQUENCE</scope>
</reference>
<dbReference type="Pfam" id="PF03947">
    <property type="entry name" value="Ribosomal_L2_C"/>
    <property type="match status" value="1"/>
</dbReference>
<dbReference type="InterPro" id="IPR012340">
    <property type="entry name" value="NA-bd_OB-fold"/>
</dbReference>
<dbReference type="SUPFAM" id="SSF50104">
    <property type="entry name" value="Translation proteins SH3-like domain"/>
    <property type="match status" value="1"/>
</dbReference>
<dbReference type="InterPro" id="IPR002171">
    <property type="entry name" value="Ribosomal_uL2"/>
</dbReference>
<evidence type="ECO:0000256" key="1">
    <source>
        <dbReference type="ARBA" id="ARBA00005636"/>
    </source>
</evidence>
<dbReference type="FunFam" id="4.10.950.10:FF:000002">
    <property type="entry name" value="60S ribosomal protein L2"/>
    <property type="match status" value="1"/>
</dbReference>
<accession>A0A0H4TK71</accession>
<dbReference type="SUPFAM" id="SSF50249">
    <property type="entry name" value="Nucleic acid-binding proteins"/>
    <property type="match status" value="1"/>
</dbReference>
<evidence type="ECO:0000256" key="3">
    <source>
        <dbReference type="ARBA" id="ARBA00022884"/>
    </source>
</evidence>
<evidence type="ECO:0000256" key="4">
    <source>
        <dbReference type="ARBA" id="ARBA00022980"/>
    </source>
</evidence>
<feature type="region of interest" description="Disordered" evidence="7">
    <location>
        <begin position="1"/>
        <end position="23"/>
    </location>
</feature>
<dbReference type="PANTHER" id="PTHR13691:SF16">
    <property type="entry name" value="LARGE RIBOSOMAL SUBUNIT PROTEIN UL2"/>
    <property type="match status" value="1"/>
</dbReference>
<name>A0A0H4TK71_9ARCH</name>
<comment type="function">
    <text evidence="6">One of the primary rRNA binding proteins. Required for association of the 30S and 50S subunits to form the 70S ribosome, for tRNA binding and peptide bond formation. It has been suggested to have peptidyltransferase activity; this is somewhat controversial. Makes several contacts with the 16S rRNA in the 70S ribosome.</text>
</comment>
<dbReference type="PANTHER" id="PTHR13691">
    <property type="entry name" value="RIBOSOMAL PROTEIN L2"/>
    <property type="match status" value="1"/>
</dbReference>
<dbReference type="Gene3D" id="2.40.50.140">
    <property type="entry name" value="Nucleic acid-binding proteins"/>
    <property type="match status" value="1"/>
</dbReference>
<evidence type="ECO:0000256" key="5">
    <source>
        <dbReference type="ARBA" id="ARBA00023274"/>
    </source>
</evidence>
<feature type="region of interest" description="Disordered" evidence="7">
    <location>
        <begin position="202"/>
        <end position="224"/>
    </location>
</feature>
<dbReference type="Gene3D" id="2.30.30.30">
    <property type="match status" value="1"/>
</dbReference>
<dbReference type="GO" id="GO:0019843">
    <property type="term" value="F:rRNA binding"/>
    <property type="evidence" value="ECO:0007669"/>
    <property type="project" value="UniProtKB-UniRule"/>
</dbReference>
<evidence type="ECO:0000256" key="7">
    <source>
        <dbReference type="SAM" id="MobiDB-lite"/>
    </source>
</evidence>
<evidence type="ECO:0000256" key="6">
    <source>
        <dbReference type="HAMAP-Rule" id="MF_01320"/>
    </source>
</evidence>
<keyword evidence="4 6" id="KW-0689">Ribosomal protein</keyword>
<proteinExistence type="inferred from homology"/>
<keyword evidence="2 6" id="KW-0699">rRNA-binding</keyword>
<dbReference type="InterPro" id="IPR014722">
    <property type="entry name" value="Rib_uL2_dom2"/>
</dbReference>
<comment type="similarity">
    <text evidence="1 6">Belongs to the universal ribosomal protein uL2 family.</text>
</comment>
<dbReference type="AlphaFoldDB" id="A0A0H4TK71"/>
<organism evidence="10">
    <name type="scientific">uncultured thaumarchaeote Rifle_16ft_4_minimus_11813</name>
    <dbReference type="NCBI Taxonomy" id="1665208"/>
    <lineage>
        <taxon>Archaea</taxon>
        <taxon>Nitrososphaerota</taxon>
        <taxon>environmental samples</taxon>
    </lineage>
</organism>
<protein>
    <recommendedName>
        <fullName evidence="6">Large ribosomal subunit protein uL2</fullName>
    </recommendedName>
</protein>
<dbReference type="InterPro" id="IPR014726">
    <property type="entry name" value="Ribosomal_uL2_dom3"/>
</dbReference>
<keyword evidence="3 6" id="KW-0694">RNA-binding</keyword>
<comment type="subunit">
    <text evidence="6">Part of the 50S ribosomal subunit. Forms a bridge to the 30S subunit in the 70S ribosome.</text>
</comment>
<dbReference type="GO" id="GO:0002181">
    <property type="term" value="P:cytoplasmic translation"/>
    <property type="evidence" value="ECO:0007669"/>
    <property type="project" value="TreeGrafter"/>
</dbReference>
<dbReference type="InterPro" id="IPR022666">
    <property type="entry name" value="Ribosomal_uL2_RNA-bd_dom"/>
</dbReference>
<evidence type="ECO:0000259" key="9">
    <source>
        <dbReference type="SMART" id="SM01383"/>
    </source>
</evidence>
<dbReference type="InterPro" id="IPR022669">
    <property type="entry name" value="Ribosomal_uL2_C"/>
</dbReference>
<dbReference type="SMART" id="SM01382">
    <property type="entry name" value="Ribosomal_L2_C"/>
    <property type="match status" value="1"/>
</dbReference>
<dbReference type="HAMAP" id="MF_01320_A">
    <property type="entry name" value="Ribosomal_uL2_A"/>
    <property type="match status" value="1"/>
</dbReference>
<dbReference type="PIRSF" id="PIRSF002158">
    <property type="entry name" value="Ribosomal_L2"/>
    <property type="match status" value="1"/>
</dbReference>